<dbReference type="Proteomes" id="UP000007798">
    <property type="component" value="Unassembled WGS sequence"/>
</dbReference>
<feature type="transmembrane region" description="Helical" evidence="9">
    <location>
        <begin position="179"/>
        <end position="200"/>
    </location>
</feature>
<gene>
    <name evidence="10" type="primary">Dwil\GK10186</name>
    <name evidence="10" type="ORF">Dwil_GK10186</name>
</gene>
<keyword evidence="4 10" id="KW-0808">Transferase</keyword>
<feature type="region of interest" description="Disordered" evidence="8">
    <location>
        <begin position="512"/>
        <end position="628"/>
    </location>
</feature>
<reference evidence="10 11" key="1">
    <citation type="journal article" date="2007" name="Nature">
        <title>Evolution of genes and genomes on the Drosophila phylogeny.</title>
        <authorList>
            <consortium name="Drosophila 12 Genomes Consortium"/>
            <person name="Clark A.G."/>
            <person name="Eisen M.B."/>
            <person name="Smith D.R."/>
            <person name="Bergman C.M."/>
            <person name="Oliver B."/>
            <person name="Markow T.A."/>
            <person name="Kaufman T.C."/>
            <person name="Kellis M."/>
            <person name="Gelbart W."/>
            <person name="Iyer V.N."/>
            <person name="Pollard D.A."/>
            <person name="Sackton T.B."/>
            <person name="Larracuente A.M."/>
            <person name="Singh N.D."/>
            <person name="Abad J.P."/>
            <person name="Abt D.N."/>
            <person name="Adryan B."/>
            <person name="Aguade M."/>
            <person name="Akashi H."/>
            <person name="Anderson W.W."/>
            <person name="Aquadro C.F."/>
            <person name="Ardell D.H."/>
            <person name="Arguello R."/>
            <person name="Artieri C.G."/>
            <person name="Barbash D.A."/>
            <person name="Barker D."/>
            <person name="Barsanti P."/>
            <person name="Batterham P."/>
            <person name="Batzoglou S."/>
            <person name="Begun D."/>
            <person name="Bhutkar A."/>
            <person name="Blanco E."/>
            <person name="Bosak S.A."/>
            <person name="Bradley R.K."/>
            <person name="Brand A.D."/>
            <person name="Brent M.R."/>
            <person name="Brooks A.N."/>
            <person name="Brown R.H."/>
            <person name="Butlin R.K."/>
            <person name="Caggese C."/>
            <person name="Calvi B.R."/>
            <person name="Bernardo de Carvalho A."/>
            <person name="Caspi A."/>
            <person name="Castrezana S."/>
            <person name="Celniker S.E."/>
            <person name="Chang J.L."/>
            <person name="Chapple C."/>
            <person name="Chatterji S."/>
            <person name="Chinwalla A."/>
            <person name="Civetta A."/>
            <person name="Clifton S.W."/>
            <person name="Comeron J.M."/>
            <person name="Costello J.C."/>
            <person name="Coyne J.A."/>
            <person name="Daub J."/>
            <person name="David R.G."/>
            <person name="Delcher A.L."/>
            <person name="Delehaunty K."/>
            <person name="Do C.B."/>
            <person name="Ebling H."/>
            <person name="Edwards K."/>
            <person name="Eickbush T."/>
            <person name="Evans J.D."/>
            <person name="Filipski A."/>
            <person name="Findeiss S."/>
            <person name="Freyhult E."/>
            <person name="Fulton L."/>
            <person name="Fulton R."/>
            <person name="Garcia A.C."/>
            <person name="Gardiner A."/>
            <person name="Garfield D.A."/>
            <person name="Garvin B.E."/>
            <person name="Gibson G."/>
            <person name="Gilbert D."/>
            <person name="Gnerre S."/>
            <person name="Godfrey J."/>
            <person name="Good R."/>
            <person name="Gotea V."/>
            <person name="Gravely B."/>
            <person name="Greenberg A.J."/>
            <person name="Griffiths-Jones S."/>
            <person name="Gross S."/>
            <person name="Guigo R."/>
            <person name="Gustafson E.A."/>
            <person name="Haerty W."/>
            <person name="Hahn M.W."/>
            <person name="Halligan D.L."/>
            <person name="Halpern A.L."/>
            <person name="Halter G.M."/>
            <person name="Han M.V."/>
            <person name="Heger A."/>
            <person name="Hillier L."/>
            <person name="Hinrichs A.S."/>
            <person name="Holmes I."/>
            <person name="Hoskins R.A."/>
            <person name="Hubisz M.J."/>
            <person name="Hultmark D."/>
            <person name="Huntley M.A."/>
            <person name="Jaffe D.B."/>
            <person name="Jagadeeshan S."/>
            <person name="Jeck W.R."/>
            <person name="Johnson J."/>
            <person name="Jones C.D."/>
            <person name="Jordan W.C."/>
            <person name="Karpen G.H."/>
            <person name="Kataoka E."/>
            <person name="Keightley P.D."/>
            <person name="Kheradpour P."/>
            <person name="Kirkness E.F."/>
            <person name="Koerich L.B."/>
            <person name="Kristiansen K."/>
            <person name="Kudrna D."/>
            <person name="Kulathinal R.J."/>
            <person name="Kumar S."/>
            <person name="Kwok R."/>
            <person name="Lander E."/>
            <person name="Langley C.H."/>
            <person name="Lapoint R."/>
            <person name="Lazzaro B.P."/>
            <person name="Lee S.J."/>
            <person name="Levesque L."/>
            <person name="Li R."/>
            <person name="Lin C.F."/>
            <person name="Lin M.F."/>
            <person name="Lindblad-Toh K."/>
            <person name="Llopart A."/>
            <person name="Long M."/>
            <person name="Low L."/>
            <person name="Lozovsky E."/>
            <person name="Lu J."/>
            <person name="Luo M."/>
            <person name="Machado C.A."/>
            <person name="Makalowski W."/>
            <person name="Marzo M."/>
            <person name="Matsuda M."/>
            <person name="Matzkin L."/>
            <person name="McAllister B."/>
            <person name="McBride C.S."/>
            <person name="McKernan B."/>
            <person name="McKernan K."/>
            <person name="Mendez-Lago M."/>
            <person name="Minx P."/>
            <person name="Mollenhauer M.U."/>
            <person name="Montooth K."/>
            <person name="Mount S.M."/>
            <person name="Mu X."/>
            <person name="Myers E."/>
            <person name="Negre B."/>
            <person name="Newfeld S."/>
            <person name="Nielsen R."/>
            <person name="Noor M.A."/>
            <person name="O'Grady P."/>
            <person name="Pachter L."/>
            <person name="Papaceit M."/>
            <person name="Parisi M.J."/>
            <person name="Parisi M."/>
            <person name="Parts L."/>
            <person name="Pedersen J.S."/>
            <person name="Pesole G."/>
            <person name="Phillippy A.M."/>
            <person name="Ponting C.P."/>
            <person name="Pop M."/>
            <person name="Porcelli D."/>
            <person name="Powell J.R."/>
            <person name="Prohaska S."/>
            <person name="Pruitt K."/>
            <person name="Puig M."/>
            <person name="Quesneville H."/>
            <person name="Ram K.R."/>
            <person name="Rand D."/>
            <person name="Rasmussen M.D."/>
            <person name="Reed L.K."/>
            <person name="Reenan R."/>
            <person name="Reily A."/>
            <person name="Remington K.A."/>
            <person name="Rieger T.T."/>
            <person name="Ritchie M.G."/>
            <person name="Robin C."/>
            <person name="Rogers Y.H."/>
            <person name="Rohde C."/>
            <person name="Rozas J."/>
            <person name="Rubenfield M.J."/>
            <person name="Ruiz A."/>
            <person name="Russo S."/>
            <person name="Salzberg S.L."/>
            <person name="Sanchez-Gracia A."/>
            <person name="Saranga D.J."/>
            <person name="Sato H."/>
            <person name="Schaeffer S.W."/>
            <person name="Schatz M.C."/>
            <person name="Schlenke T."/>
            <person name="Schwartz R."/>
            <person name="Segarra C."/>
            <person name="Singh R.S."/>
            <person name="Sirot L."/>
            <person name="Sirota M."/>
            <person name="Sisneros N.B."/>
            <person name="Smith C.D."/>
            <person name="Smith T.F."/>
            <person name="Spieth J."/>
            <person name="Stage D.E."/>
            <person name="Stark A."/>
            <person name="Stephan W."/>
            <person name="Strausberg R.L."/>
            <person name="Strempel S."/>
            <person name="Sturgill D."/>
            <person name="Sutton G."/>
            <person name="Sutton G.G."/>
            <person name="Tao W."/>
            <person name="Teichmann S."/>
            <person name="Tobari Y.N."/>
            <person name="Tomimura Y."/>
            <person name="Tsolas J.M."/>
            <person name="Valente V.L."/>
            <person name="Venter E."/>
            <person name="Venter J.C."/>
            <person name="Vicario S."/>
            <person name="Vieira F.G."/>
            <person name="Vilella A.J."/>
            <person name="Villasante A."/>
            <person name="Walenz B."/>
            <person name="Wang J."/>
            <person name="Wasserman M."/>
            <person name="Watts T."/>
            <person name="Wilson D."/>
            <person name="Wilson R.K."/>
            <person name="Wing R.A."/>
            <person name="Wolfner M.F."/>
            <person name="Wong A."/>
            <person name="Wong G.K."/>
            <person name="Wu C.I."/>
            <person name="Wu G."/>
            <person name="Yamamoto D."/>
            <person name="Yang H.P."/>
            <person name="Yang S.P."/>
            <person name="Yorke J.A."/>
            <person name="Yoshida K."/>
            <person name="Zdobnov E."/>
            <person name="Zhang P."/>
            <person name="Zhang Y."/>
            <person name="Zimin A.V."/>
            <person name="Baldwin J."/>
            <person name="Abdouelleil A."/>
            <person name="Abdulkadir J."/>
            <person name="Abebe A."/>
            <person name="Abera B."/>
            <person name="Abreu J."/>
            <person name="Acer S.C."/>
            <person name="Aftuck L."/>
            <person name="Alexander A."/>
            <person name="An P."/>
            <person name="Anderson E."/>
            <person name="Anderson S."/>
            <person name="Arachi H."/>
            <person name="Azer M."/>
            <person name="Bachantsang P."/>
            <person name="Barry A."/>
            <person name="Bayul T."/>
            <person name="Berlin A."/>
            <person name="Bessette D."/>
            <person name="Bloom T."/>
            <person name="Blye J."/>
            <person name="Boguslavskiy L."/>
            <person name="Bonnet C."/>
            <person name="Boukhgalter B."/>
            <person name="Bourzgui I."/>
            <person name="Brown A."/>
            <person name="Cahill P."/>
            <person name="Channer S."/>
            <person name="Cheshatsang Y."/>
            <person name="Chuda L."/>
            <person name="Citroen M."/>
            <person name="Collymore A."/>
            <person name="Cooke P."/>
            <person name="Costello M."/>
            <person name="D'Aco K."/>
            <person name="Daza R."/>
            <person name="De Haan G."/>
            <person name="DeGray S."/>
            <person name="DeMaso C."/>
            <person name="Dhargay N."/>
            <person name="Dooley K."/>
            <person name="Dooley E."/>
            <person name="Doricent M."/>
            <person name="Dorje P."/>
            <person name="Dorjee K."/>
            <person name="Dupes A."/>
            <person name="Elong R."/>
            <person name="Falk J."/>
            <person name="Farina A."/>
            <person name="Faro S."/>
            <person name="Ferguson D."/>
            <person name="Fisher S."/>
            <person name="Foley C.D."/>
            <person name="Franke A."/>
            <person name="Friedrich D."/>
            <person name="Gadbois L."/>
            <person name="Gearin G."/>
            <person name="Gearin C.R."/>
            <person name="Giannoukos G."/>
            <person name="Goode T."/>
            <person name="Graham J."/>
            <person name="Grandbois E."/>
            <person name="Grewal S."/>
            <person name="Gyaltsen K."/>
            <person name="Hafez N."/>
            <person name="Hagos B."/>
            <person name="Hall J."/>
            <person name="Henson C."/>
            <person name="Hollinger A."/>
            <person name="Honan T."/>
            <person name="Huard M.D."/>
            <person name="Hughes L."/>
            <person name="Hurhula B."/>
            <person name="Husby M.E."/>
            <person name="Kamat A."/>
            <person name="Kanga B."/>
            <person name="Kashin S."/>
            <person name="Khazanovich D."/>
            <person name="Kisner P."/>
            <person name="Lance K."/>
            <person name="Lara M."/>
            <person name="Lee W."/>
            <person name="Lennon N."/>
            <person name="Letendre F."/>
            <person name="LeVine R."/>
            <person name="Lipovsky A."/>
            <person name="Liu X."/>
            <person name="Liu J."/>
            <person name="Liu S."/>
            <person name="Lokyitsang T."/>
            <person name="Lokyitsang Y."/>
            <person name="Lubonja R."/>
            <person name="Lui A."/>
            <person name="MacDonald P."/>
            <person name="Magnisalis V."/>
            <person name="Maru K."/>
            <person name="Matthews C."/>
            <person name="McCusker W."/>
            <person name="McDonough S."/>
            <person name="Mehta T."/>
            <person name="Meldrim J."/>
            <person name="Meneus L."/>
            <person name="Mihai O."/>
            <person name="Mihalev A."/>
            <person name="Mihova T."/>
            <person name="Mittelman R."/>
            <person name="Mlenga V."/>
            <person name="Montmayeur A."/>
            <person name="Mulrain L."/>
            <person name="Navidi A."/>
            <person name="Naylor J."/>
            <person name="Negash T."/>
            <person name="Nguyen T."/>
            <person name="Nguyen N."/>
            <person name="Nicol R."/>
            <person name="Norbu C."/>
            <person name="Norbu N."/>
            <person name="Novod N."/>
            <person name="O'Neill B."/>
            <person name="Osman S."/>
            <person name="Markiewicz E."/>
            <person name="Oyono O.L."/>
            <person name="Patti C."/>
            <person name="Phunkhang P."/>
            <person name="Pierre F."/>
            <person name="Priest M."/>
            <person name="Raghuraman S."/>
            <person name="Rege F."/>
            <person name="Reyes R."/>
            <person name="Rise C."/>
            <person name="Rogov P."/>
            <person name="Ross K."/>
            <person name="Ryan E."/>
            <person name="Settipalli S."/>
            <person name="Shea T."/>
            <person name="Sherpa N."/>
            <person name="Shi L."/>
            <person name="Shih D."/>
            <person name="Sparrow T."/>
            <person name="Spaulding J."/>
            <person name="Stalker J."/>
            <person name="Stange-Thomann N."/>
            <person name="Stavropoulos S."/>
            <person name="Stone C."/>
            <person name="Strader C."/>
            <person name="Tesfaye S."/>
            <person name="Thomson T."/>
            <person name="Thoulutsang Y."/>
            <person name="Thoulutsang D."/>
            <person name="Topham K."/>
            <person name="Topping I."/>
            <person name="Tsamla T."/>
            <person name="Vassiliev H."/>
            <person name="Vo A."/>
            <person name="Wangchuk T."/>
            <person name="Wangdi T."/>
            <person name="Weiand M."/>
            <person name="Wilkinson J."/>
            <person name="Wilson A."/>
            <person name="Yadav S."/>
            <person name="Young G."/>
            <person name="Yu Q."/>
            <person name="Zembek L."/>
            <person name="Zhong D."/>
            <person name="Zimmer A."/>
            <person name="Zwirko Z."/>
            <person name="Jaffe D.B."/>
            <person name="Alvarez P."/>
            <person name="Brockman W."/>
            <person name="Butler J."/>
            <person name="Chin C."/>
            <person name="Gnerre S."/>
            <person name="Grabherr M."/>
            <person name="Kleber M."/>
            <person name="Mauceli E."/>
            <person name="MacCallum I."/>
        </authorList>
    </citation>
    <scope>NUCLEOTIDE SEQUENCE [LARGE SCALE GENOMIC DNA]</scope>
    <source>
        <strain evidence="11">Tucson 14030-0811.24</strain>
    </source>
</reference>
<feature type="compositionally biased region" description="Low complexity" evidence="8">
    <location>
        <begin position="584"/>
        <end position="601"/>
    </location>
</feature>
<keyword evidence="5 9" id="KW-0812">Transmembrane</keyword>
<comment type="similarity">
    <text evidence="2">Belongs to the dpy-19 family.</text>
</comment>
<dbReference type="AlphaFoldDB" id="B4ND89"/>
<feature type="transmembrane region" description="Helical" evidence="9">
    <location>
        <begin position="149"/>
        <end position="167"/>
    </location>
</feature>
<protein>
    <submittedName>
        <fullName evidence="10">Uncharacterized protein</fullName>
        <ecNumber evidence="10">2.4.1.-</ecNumber>
    </submittedName>
</protein>
<keyword evidence="11" id="KW-1185">Reference proteome</keyword>
<dbReference type="GO" id="GO:0005637">
    <property type="term" value="C:nuclear inner membrane"/>
    <property type="evidence" value="ECO:0007669"/>
    <property type="project" value="TreeGrafter"/>
</dbReference>
<feature type="transmembrane region" description="Helical" evidence="9">
    <location>
        <begin position="397"/>
        <end position="414"/>
    </location>
</feature>
<keyword evidence="3 10" id="KW-0328">Glycosyltransferase</keyword>
<feature type="transmembrane region" description="Helical" evidence="9">
    <location>
        <begin position="280"/>
        <end position="299"/>
    </location>
</feature>
<dbReference type="EC" id="2.4.1.-" evidence="10"/>
<feature type="transmembrane region" description="Helical" evidence="9">
    <location>
        <begin position="212"/>
        <end position="240"/>
    </location>
</feature>
<feature type="compositionally biased region" description="Low complexity" evidence="8">
    <location>
        <begin position="525"/>
        <end position="563"/>
    </location>
</feature>
<dbReference type="PhylomeDB" id="B4ND89"/>
<evidence type="ECO:0000256" key="6">
    <source>
        <dbReference type="ARBA" id="ARBA00022989"/>
    </source>
</evidence>
<dbReference type="KEGG" id="dwi:6648885"/>
<dbReference type="HOGENOM" id="CLU_334709_0_0_1"/>
<organism evidence="10 11">
    <name type="scientific">Drosophila willistoni</name>
    <name type="common">Fruit fly</name>
    <dbReference type="NCBI Taxonomy" id="7260"/>
    <lineage>
        <taxon>Eukaryota</taxon>
        <taxon>Metazoa</taxon>
        <taxon>Ecdysozoa</taxon>
        <taxon>Arthropoda</taxon>
        <taxon>Hexapoda</taxon>
        <taxon>Insecta</taxon>
        <taxon>Pterygota</taxon>
        <taxon>Neoptera</taxon>
        <taxon>Endopterygota</taxon>
        <taxon>Diptera</taxon>
        <taxon>Brachycera</taxon>
        <taxon>Muscomorpha</taxon>
        <taxon>Ephydroidea</taxon>
        <taxon>Drosophilidae</taxon>
        <taxon>Drosophila</taxon>
        <taxon>Sophophora</taxon>
    </lineage>
</organism>
<feature type="transmembrane region" description="Helical" evidence="9">
    <location>
        <begin position="252"/>
        <end position="274"/>
    </location>
</feature>
<dbReference type="STRING" id="7260.B4ND89"/>
<keyword evidence="7 9" id="KW-0472">Membrane</keyword>
<evidence type="ECO:0000256" key="2">
    <source>
        <dbReference type="ARBA" id="ARBA00008744"/>
    </source>
</evidence>
<feature type="transmembrane region" description="Helical" evidence="9">
    <location>
        <begin position="122"/>
        <end position="143"/>
    </location>
</feature>
<name>B4ND89_DROWI</name>
<evidence type="ECO:0000256" key="3">
    <source>
        <dbReference type="ARBA" id="ARBA00022676"/>
    </source>
</evidence>
<evidence type="ECO:0000256" key="7">
    <source>
        <dbReference type="ARBA" id="ARBA00023136"/>
    </source>
</evidence>
<dbReference type="InParanoid" id="B4ND89"/>
<dbReference type="InterPro" id="IPR018732">
    <property type="entry name" value="Dpy-19/Dpy-19-like"/>
</dbReference>
<dbReference type="PANTHER" id="PTHR31488">
    <property type="entry name" value="DPY-19-LIKE 1, LIKE (H. SAPIENS)"/>
    <property type="match status" value="1"/>
</dbReference>
<evidence type="ECO:0000313" key="11">
    <source>
        <dbReference type="Proteomes" id="UP000007798"/>
    </source>
</evidence>
<accession>B4ND89</accession>
<dbReference type="EMBL" id="CH964239">
    <property type="protein sequence ID" value="EDW82798.1"/>
    <property type="molecule type" value="Genomic_DNA"/>
</dbReference>
<evidence type="ECO:0000256" key="1">
    <source>
        <dbReference type="ARBA" id="ARBA00004141"/>
    </source>
</evidence>
<evidence type="ECO:0000256" key="4">
    <source>
        <dbReference type="ARBA" id="ARBA00022679"/>
    </source>
</evidence>
<dbReference type="eggNOG" id="KOG4587">
    <property type="taxonomic scope" value="Eukaryota"/>
</dbReference>
<feature type="compositionally biased region" description="Basic and acidic residues" evidence="8">
    <location>
        <begin position="564"/>
        <end position="583"/>
    </location>
</feature>
<dbReference type="OrthoDB" id="6019623at2759"/>
<feature type="compositionally biased region" description="Basic and acidic residues" evidence="8">
    <location>
        <begin position="512"/>
        <end position="524"/>
    </location>
</feature>
<sequence length="883" mass="102715">MREPNVYVILSHALIGSGFFFLYMQHVRVIFETRTNIHQLSQLEKESLIRNEDALYYSFYKKLVDGPNFWHGYEQLKNVTDIEYPQSVNVLQRFYVLPELVTAYVFHIVRSGYNPILQPMQFYFEFVWIMGGVTLLVLYLYGIMLSENVFGGIYGVISYLMFHSFAAKIYERPLARENFAFPFIFLQMFYLCFCIGQVIYTQRHSSRLLKIFTMSIFIAIALLSWQFSTFIFTTQILIVMTSWNISVMPTGTANAFALDFSISHLLGNALAFIISHGNGQLLFTWQLSVSLSLFLITMVRQVRSRRLTNDPLQGDYFSLKFILLALLFASSMQAKLLDLLVKAGMLNPQDNTCVHYCDLWAHWALQMKVNFVTNLSACNPHYVPVAWSELWQLVKTLIVKPYCMYGVVMLAMFFRKWRKSNVPQRAASQEQRERARNYVLEDFLEEHRVSMSEMSNKQTEQQLQKCLKMLESCDHDYERYKREKAKMQQEQPAERDDFIADIKRLKEQINRNKEREQGENKDELQQQQAQTQDTEAEKTFIPASDPAADSTSTTTTTTNTINATKDKEKTEETLPSKTTDETTNKSSSSSSSSPNRNGHSSSHTHNHNHSHSRCHRSHRNSMSSTSSFSVVPTTNAQILNLHYMYSFLQMLVFTVIGLTVRKLFFLSFTQGCVIAPTVCSKVWYHRQRNIFWSVSLAVFLLSMFDPGMVNIREEYFPTRYTQNTDDLDSMLEWIKVNTERDAVFAGPVEIIGTVHLTTKRPIVNHAHLEMRQIAERTEHVYSVYSRQQSSDIYNQCSQLKIQYLIISLDECTNEVRDDCDILSIWDDKQPTYRNYPQFCHELLHKNVPSFLKVYANDNYGIIKMFSQSVQINLKHNKMPEMSI</sequence>
<dbReference type="GO" id="GO:0000030">
    <property type="term" value="F:mannosyltransferase activity"/>
    <property type="evidence" value="ECO:0007669"/>
    <property type="project" value="TreeGrafter"/>
</dbReference>
<evidence type="ECO:0000256" key="8">
    <source>
        <dbReference type="SAM" id="MobiDB-lite"/>
    </source>
</evidence>
<feature type="transmembrane region" description="Helical" evidence="9">
    <location>
        <begin position="6"/>
        <end position="24"/>
    </location>
</feature>
<evidence type="ECO:0000256" key="5">
    <source>
        <dbReference type="ARBA" id="ARBA00022692"/>
    </source>
</evidence>
<dbReference type="OMA" id="DPLQGDY"/>
<evidence type="ECO:0000256" key="9">
    <source>
        <dbReference type="SAM" id="Phobius"/>
    </source>
</evidence>
<proteinExistence type="inferred from homology"/>
<dbReference type="Pfam" id="PF10034">
    <property type="entry name" value="Dpy19"/>
    <property type="match status" value="1"/>
</dbReference>
<dbReference type="FunCoup" id="B4ND89">
    <property type="interactions" value="893"/>
</dbReference>
<feature type="compositionally biased region" description="Basic residues" evidence="8">
    <location>
        <begin position="602"/>
        <end position="619"/>
    </location>
</feature>
<evidence type="ECO:0000313" key="10">
    <source>
        <dbReference type="EMBL" id="EDW82798.1"/>
    </source>
</evidence>
<comment type="subcellular location">
    <subcellularLocation>
        <location evidence="1">Membrane</location>
        <topology evidence="1">Multi-pass membrane protein</topology>
    </subcellularLocation>
</comment>
<dbReference type="PANTHER" id="PTHR31488:SF1">
    <property type="entry name" value="C-MANNOSYLTRANSFERASE DPY19L1"/>
    <property type="match status" value="1"/>
</dbReference>
<feature type="transmembrane region" description="Helical" evidence="9">
    <location>
        <begin position="319"/>
        <end position="337"/>
    </location>
</feature>
<keyword evidence="6 9" id="KW-1133">Transmembrane helix</keyword>